<comment type="caution">
    <text evidence="7">The sequence shown here is derived from an EMBL/GenBank/DDBJ whole genome shotgun (WGS) entry which is preliminary data.</text>
</comment>
<evidence type="ECO:0000313" key="7">
    <source>
        <dbReference type="EMBL" id="TWT94963.1"/>
    </source>
</evidence>
<dbReference type="PANTHER" id="PTHR44688:SF16">
    <property type="entry name" value="DNA-BINDING TRANSCRIPTIONAL ACTIVATOR DEVR_DOSR"/>
    <property type="match status" value="1"/>
</dbReference>
<dbReference type="GO" id="GO:0000160">
    <property type="term" value="P:phosphorelay signal transduction system"/>
    <property type="evidence" value="ECO:0007669"/>
    <property type="project" value="InterPro"/>
</dbReference>
<dbReference type="InterPro" id="IPR001789">
    <property type="entry name" value="Sig_transdc_resp-reg_receiver"/>
</dbReference>
<dbReference type="PROSITE" id="PS50110">
    <property type="entry name" value="RESPONSE_REGULATORY"/>
    <property type="match status" value="1"/>
</dbReference>
<dbReference type="SMART" id="SM00448">
    <property type="entry name" value="REC"/>
    <property type="match status" value="1"/>
</dbReference>
<dbReference type="SUPFAM" id="SSF52172">
    <property type="entry name" value="CheY-like"/>
    <property type="match status" value="1"/>
</dbReference>
<dbReference type="PANTHER" id="PTHR44688">
    <property type="entry name" value="DNA-BINDING TRANSCRIPTIONAL ACTIVATOR DEVR_DOSR"/>
    <property type="match status" value="1"/>
</dbReference>
<feature type="domain" description="Response regulatory" evidence="6">
    <location>
        <begin position="21"/>
        <end position="135"/>
    </location>
</feature>
<dbReference type="SUPFAM" id="SSF46894">
    <property type="entry name" value="C-terminal effector domain of the bipartite response regulators"/>
    <property type="match status" value="1"/>
</dbReference>
<feature type="modified residue" description="4-aspartylphosphate" evidence="4">
    <location>
        <position position="70"/>
    </location>
</feature>
<evidence type="ECO:0000256" key="2">
    <source>
        <dbReference type="ARBA" id="ARBA00023125"/>
    </source>
</evidence>
<evidence type="ECO:0000313" key="8">
    <source>
        <dbReference type="Proteomes" id="UP000316213"/>
    </source>
</evidence>
<evidence type="ECO:0000259" key="6">
    <source>
        <dbReference type="PROSITE" id="PS50110"/>
    </source>
</evidence>
<protein>
    <submittedName>
        <fullName evidence="7">Transcriptional regulatory protein TdiR</fullName>
    </submittedName>
</protein>
<dbReference type="PRINTS" id="PR00038">
    <property type="entry name" value="HTHLUXR"/>
</dbReference>
<proteinExistence type="predicted"/>
<reference evidence="7 8" key="1">
    <citation type="submission" date="2019-02" db="EMBL/GenBank/DDBJ databases">
        <title>Deep-cultivation of Planctomycetes and their phenomic and genomic characterization uncovers novel biology.</title>
        <authorList>
            <person name="Wiegand S."/>
            <person name="Jogler M."/>
            <person name="Boedeker C."/>
            <person name="Pinto D."/>
            <person name="Vollmers J."/>
            <person name="Rivas-Marin E."/>
            <person name="Kohn T."/>
            <person name="Peeters S.H."/>
            <person name="Heuer A."/>
            <person name="Rast P."/>
            <person name="Oberbeckmann S."/>
            <person name="Bunk B."/>
            <person name="Jeske O."/>
            <person name="Meyerdierks A."/>
            <person name="Storesund J.E."/>
            <person name="Kallscheuer N."/>
            <person name="Luecker S."/>
            <person name="Lage O.M."/>
            <person name="Pohl T."/>
            <person name="Merkel B.J."/>
            <person name="Hornburger P."/>
            <person name="Mueller R.-W."/>
            <person name="Bruemmer F."/>
            <person name="Labrenz M."/>
            <person name="Spormann A.M."/>
            <person name="Op Den Camp H."/>
            <person name="Overmann J."/>
            <person name="Amann R."/>
            <person name="Jetten M.S.M."/>
            <person name="Mascher T."/>
            <person name="Medema M.H."/>
            <person name="Devos D.P."/>
            <person name="Kaster A.-K."/>
            <person name="Ovreas L."/>
            <person name="Rohde M."/>
            <person name="Galperin M.Y."/>
            <person name="Jogler C."/>
        </authorList>
    </citation>
    <scope>NUCLEOTIDE SEQUENCE [LARGE SCALE GENOMIC DNA]</scope>
    <source>
        <strain evidence="7 8">Pla100</strain>
    </source>
</reference>
<dbReference type="InterPro" id="IPR036388">
    <property type="entry name" value="WH-like_DNA-bd_sf"/>
</dbReference>
<keyword evidence="3" id="KW-0804">Transcription</keyword>
<evidence type="ECO:0000259" key="5">
    <source>
        <dbReference type="PROSITE" id="PS50043"/>
    </source>
</evidence>
<dbReference type="Gene3D" id="3.40.50.2300">
    <property type="match status" value="1"/>
</dbReference>
<keyword evidence="1" id="KW-0805">Transcription regulation</keyword>
<dbReference type="CDD" id="cd06170">
    <property type="entry name" value="LuxR_C_like"/>
    <property type="match status" value="1"/>
</dbReference>
<accession>A0A5C6A9G1</accession>
<dbReference type="GO" id="GO:0003677">
    <property type="term" value="F:DNA binding"/>
    <property type="evidence" value="ECO:0007669"/>
    <property type="project" value="UniProtKB-KW"/>
</dbReference>
<feature type="domain" description="HTH luxR-type" evidence="5">
    <location>
        <begin position="151"/>
        <end position="216"/>
    </location>
</feature>
<gene>
    <name evidence="7" type="primary">tdiR</name>
    <name evidence="7" type="ORF">Pla100_35420</name>
</gene>
<evidence type="ECO:0000256" key="3">
    <source>
        <dbReference type="ARBA" id="ARBA00023163"/>
    </source>
</evidence>
<organism evidence="7 8">
    <name type="scientific">Neorhodopirellula pilleata</name>
    <dbReference type="NCBI Taxonomy" id="2714738"/>
    <lineage>
        <taxon>Bacteria</taxon>
        <taxon>Pseudomonadati</taxon>
        <taxon>Planctomycetota</taxon>
        <taxon>Planctomycetia</taxon>
        <taxon>Pirellulales</taxon>
        <taxon>Pirellulaceae</taxon>
        <taxon>Neorhodopirellula</taxon>
    </lineage>
</organism>
<dbReference type="Pfam" id="PF00072">
    <property type="entry name" value="Response_reg"/>
    <property type="match status" value="1"/>
</dbReference>
<dbReference type="OrthoDB" id="271936at2"/>
<name>A0A5C6A9G1_9BACT</name>
<dbReference type="AlphaFoldDB" id="A0A5C6A9G1"/>
<dbReference type="InterPro" id="IPR016032">
    <property type="entry name" value="Sig_transdc_resp-reg_C-effctor"/>
</dbReference>
<dbReference type="SMART" id="SM00421">
    <property type="entry name" value="HTH_LUXR"/>
    <property type="match status" value="1"/>
</dbReference>
<keyword evidence="8" id="KW-1185">Reference proteome</keyword>
<dbReference type="InterPro" id="IPR011006">
    <property type="entry name" value="CheY-like_superfamily"/>
</dbReference>
<dbReference type="Pfam" id="PF00196">
    <property type="entry name" value="GerE"/>
    <property type="match status" value="1"/>
</dbReference>
<dbReference type="EMBL" id="SJPM01000007">
    <property type="protein sequence ID" value="TWT94963.1"/>
    <property type="molecule type" value="Genomic_DNA"/>
</dbReference>
<sequence>MSTVPFARICDESDNKDLEPTVFLIDDHEVELDLMYRWCQRAGLNAEVFDDPNVLLSRLDHETVGCVVADLRMPQISGLELQAEIARRDLMMPVILVTGHGDAENCRAAFQQGVFDFIEKGFDSIQFIESVERAIRKNQRDRFRHSVRREAREILKTVSPRENEVIGLLASGMPLKGIAQVLNISVQTASKHRTSIFTKLEIDNEVDLYKMLLAAEVDIDAMQPVSQASDN</sequence>
<dbReference type="PROSITE" id="PS50043">
    <property type="entry name" value="HTH_LUXR_2"/>
    <property type="match status" value="1"/>
</dbReference>
<dbReference type="Proteomes" id="UP000316213">
    <property type="component" value="Unassembled WGS sequence"/>
</dbReference>
<dbReference type="GO" id="GO:0006355">
    <property type="term" value="P:regulation of DNA-templated transcription"/>
    <property type="evidence" value="ECO:0007669"/>
    <property type="project" value="InterPro"/>
</dbReference>
<dbReference type="RefSeq" id="WP_146578915.1">
    <property type="nucleotide sequence ID" value="NZ_SJPM01000007.1"/>
</dbReference>
<keyword evidence="2" id="KW-0238">DNA-binding</keyword>
<dbReference type="Gene3D" id="1.10.10.10">
    <property type="entry name" value="Winged helix-like DNA-binding domain superfamily/Winged helix DNA-binding domain"/>
    <property type="match status" value="1"/>
</dbReference>
<evidence type="ECO:0000256" key="4">
    <source>
        <dbReference type="PROSITE-ProRule" id="PRU00169"/>
    </source>
</evidence>
<dbReference type="InterPro" id="IPR000792">
    <property type="entry name" value="Tscrpt_reg_LuxR_C"/>
</dbReference>
<evidence type="ECO:0000256" key="1">
    <source>
        <dbReference type="ARBA" id="ARBA00023015"/>
    </source>
</evidence>
<keyword evidence="4" id="KW-0597">Phosphoprotein</keyword>